<dbReference type="AlphaFoldDB" id="A0A450WD03"/>
<dbReference type="EMBL" id="CAADFM010000116">
    <property type="protein sequence ID" value="VFK14904.1"/>
    <property type="molecule type" value="Genomic_DNA"/>
</dbReference>
<organism evidence="1">
    <name type="scientific">Candidatus Kentrum sp. LPFa</name>
    <dbReference type="NCBI Taxonomy" id="2126335"/>
    <lineage>
        <taxon>Bacteria</taxon>
        <taxon>Pseudomonadati</taxon>
        <taxon>Pseudomonadota</taxon>
        <taxon>Gammaproteobacteria</taxon>
        <taxon>Candidatus Kentrum</taxon>
    </lineage>
</organism>
<protein>
    <submittedName>
        <fullName evidence="1">Uncharacterized protein</fullName>
    </submittedName>
</protein>
<accession>A0A450WD03</accession>
<evidence type="ECO:0000313" key="1">
    <source>
        <dbReference type="EMBL" id="VFK14904.1"/>
    </source>
</evidence>
<reference evidence="1" key="1">
    <citation type="submission" date="2019-02" db="EMBL/GenBank/DDBJ databases">
        <authorList>
            <person name="Gruber-Vodicka R. H."/>
            <person name="Seah K. B. B."/>
        </authorList>
    </citation>
    <scope>NUCLEOTIDE SEQUENCE</scope>
    <source>
        <strain evidence="1">BECK_S312</strain>
        <strain evidence="2">BECK_S426</strain>
    </source>
</reference>
<dbReference type="EMBL" id="CAADFP010000122">
    <property type="protein sequence ID" value="VFK30870.1"/>
    <property type="molecule type" value="Genomic_DNA"/>
</dbReference>
<sequence>MNQVSLRSDLEIKPKFNDPVIPAWKPGSSVMDGASIARKYLLLDSRHQWSDASSLL</sequence>
<evidence type="ECO:0000313" key="2">
    <source>
        <dbReference type="EMBL" id="VFK30870.1"/>
    </source>
</evidence>
<gene>
    <name evidence="1" type="ORF">BECKLPF1236A_GA0070988_101165</name>
    <name evidence="2" type="ORF">BECKLPF1236C_GA0070990_101225</name>
</gene>
<proteinExistence type="predicted"/>
<name>A0A450WD03_9GAMM</name>